<evidence type="ECO:0000256" key="1">
    <source>
        <dbReference type="ARBA" id="ARBA00022485"/>
    </source>
</evidence>
<evidence type="ECO:0000256" key="6">
    <source>
        <dbReference type="SAM" id="SignalP"/>
    </source>
</evidence>
<evidence type="ECO:0000256" key="5">
    <source>
        <dbReference type="ARBA" id="ARBA00023014"/>
    </source>
</evidence>
<feature type="signal peptide" evidence="6">
    <location>
        <begin position="1"/>
        <end position="28"/>
    </location>
</feature>
<keyword evidence="8" id="KW-1185">Reference proteome</keyword>
<protein>
    <submittedName>
        <fullName evidence="7">FAD-dependent oxidoreductase</fullName>
    </submittedName>
</protein>
<reference evidence="8" key="1">
    <citation type="journal article" date="2019" name="Int. J. Syst. Evol. Microbiol.">
        <title>The Global Catalogue of Microorganisms (GCM) 10K type strain sequencing project: providing services to taxonomists for standard genome sequencing and annotation.</title>
        <authorList>
            <consortium name="The Broad Institute Genomics Platform"/>
            <consortium name="The Broad Institute Genome Sequencing Center for Infectious Disease"/>
            <person name="Wu L."/>
            <person name="Ma J."/>
        </authorList>
    </citation>
    <scope>NUCLEOTIDE SEQUENCE [LARGE SCALE GENOMIC DNA]</scope>
    <source>
        <strain evidence="8">CECT 7706</strain>
    </source>
</reference>
<dbReference type="Gene3D" id="3.50.50.60">
    <property type="entry name" value="FAD/NAD(P)-binding domain"/>
    <property type="match status" value="1"/>
</dbReference>
<dbReference type="SUPFAM" id="SSF51905">
    <property type="entry name" value="FAD/NAD(P)-binding domain"/>
    <property type="match status" value="1"/>
</dbReference>
<keyword evidence="2" id="KW-0479">Metal-binding</keyword>
<keyword evidence="5" id="KW-0411">Iron-sulfur</keyword>
<feature type="chain" id="PRO_5046863492" evidence="6">
    <location>
        <begin position="29"/>
        <end position="560"/>
    </location>
</feature>
<keyword evidence="1" id="KW-0004">4Fe-4S</keyword>
<evidence type="ECO:0000313" key="8">
    <source>
        <dbReference type="Proteomes" id="UP001236663"/>
    </source>
</evidence>
<sequence>MIHLHTIKSALLALSLLFVFIACGPAEEQEEITDVIVYGGTSGAITAAIQAKKMGKSVIVVSPDRHLGGLTAGGLGWTDTGKKEVIGGLSREFYQRVYNKYQEEDAWKWEDRDDFGNQGQGTPAIDGEFRTMWIFEPHVAEEVYDEWVEELGIEVLRDEWLDRENGVTVEEGKITAIRTLSGKEFKGKMFIDATYEGDLMAAAGVSYHVGREANSVYGEEWNGVQTGVYHHRHHFKVLDQPIDPYWTKGDPSSGLLPRISAEDPGVKGEGDNKVQAYCFRTCMSNHPDNRVPFPRPANYDSTQYELLVRIFDAGWREWFGKFDMIPNRKTDTNNHGPFSSDNIGMNYDYPEASYERRKEIIQEHEDYQKGLLYFVANDPRVPKETQEEFQKWGLAKDEFTDNGNWPHQIYVREARRMIGKYVMTENELLQKRPTPESVGMGSYTIDSHNIQRYVDENGHVHNEGDIGVPLPQPYEIAYGSLVPKKEEIQNLVVPVAVSASHIAFGSIRMEPVFMILGQSAATAAVMAMEQDIPVQDLPYGELRTQLLADGQVLTLEDRIQ</sequence>
<dbReference type="InterPro" id="IPR039650">
    <property type="entry name" value="HdrA-like"/>
</dbReference>
<dbReference type="Pfam" id="PF12831">
    <property type="entry name" value="FAD_oxidored"/>
    <property type="match status" value="1"/>
</dbReference>
<dbReference type="PANTHER" id="PTHR43498:SF1">
    <property type="entry name" value="COB--COM HETERODISULFIDE REDUCTASE IRON-SULFUR SUBUNIT A"/>
    <property type="match status" value="1"/>
</dbReference>
<dbReference type="PANTHER" id="PTHR43498">
    <property type="entry name" value="FERREDOXIN:COB-COM HETERODISULFIDE REDUCTASE SUBUNIT A"/>
    <property type="match status" value="1"/>
</dbReference>
<proteinExistence type="predicted"/>
<dbReference type="Proteomes" id="UP001236663">
    <property type="component" value="Unassembled WGS sequence"/>
</dbReference>
<name>A0ABT8CD37_9BACT</name>
<gene>
    <name evidence="7" type="ORF">QWZ15_23035</name>
</gene>
<keyword evidence="6" id="KW-0732">Signal</keyword>
<evidence type="ECO:0000256" key="4">
    <source>
        <dbReference type="ARBA" id="ARBA00023004"/>
    </source>
</evidence>
<keyword evidence="3" id="KW-0560">Oxidoreductase</keyword>
<dbReference type="RefSeq" id="WP_163382824.1">
    <property type="nucleotide sequence ID" value="NZ_JAUFQS010000047.1"/>
</dbReference>
<evidence type="ECO:0000313" key="7">
    <source>
        <dbReference type="EMBL" id="MDN3690715.1"/>
    </source>
</evidence>
<evidence type="ECO:0000256" key="3">
    <source>
        <dbReference type="ARBA" id="ARBA00023002"/>
    </source>
</evidence>
<accession>A0ABT8CD37</accession>
<comment type="caution">
    <text evidence="7">The sequence shown here is derived from an EMBL/GenBank/DDBJ whole genome shotgun (WGS) entry which is preliminary data.</text>
</comment>
<dbReference type="InterPro" id="IPR036188">
    <property type="entry name" value="FAD/NAD-bd_sf"/>
</dbReference>
<evidence type="ECO:0000256" key="2">
    <source>
        <dbReference type="ARBA" id="ARBA00022723"/>
    </source>
</evidence>
<organism evidence="7 8">
    <name type="scientific">Cyclobacterium jeungdonense</name>
    <dbReference type="NCBI Taxonomy" id="708087"/>
    <lineage>
        <taxon>Bacteria</taxon>
        <taxon>Pseudomonadati</taxon>
        <taxon>Bacteroidota</taxon>
        <taxon>Cytophagia</taxon>
        <taxon>Cytophagales</taxon>
        <taxon>Cyclobacteriaceae</taxon>
        <taxon>Cyclobacterium</taxon>
    </lineage>
</organism>
<dbReference type="EMBL" id="JAUFQS010000047">
    <property type="protein sequence ID" value="MDN3690715.1"/>
    <property type="molecule type" value="Genomic_DNA"/>
</dbReference>
<keyword evidence="4" id="KW-0408">Iron</keyword>